<dbReference type="AlphaFoldDB" id="A0A0A9EUY5"/>
<sequence length="17" mass="2001">MHKKSDMLESVLLTKKI</sequence>
<protein>
    <submittedName>
        <fullName evidence="1">FAS2</fullName>
    </submittedName>
</protein>
<dbReference type="EMBL" id="GBRH01193989">
    <property type="protein sequence ID" value="JAE03907.1"/>
    <property type="molecule type" value="Transcribed_RNA"/>
</dbReference>
<accession>A0A0A9EUY5</accession>
<organism evidence="1">
    <name type="scientific">Arundo donax</name>
    <name type="common">Giant reed</name>
    <name type="synonym">Donax arundinaceus</name>
    <dbReference type="NCBI Taxonomy" id="35708"/>
    <lineage>
        <taxon>Eukaryota</taxon>
        <taxon>Viridiplantae</taxon>
        <taxon>Streptophyta</taxon>
        <taxon>Embryophyta</taxon>
        <taxon>Tracheophyta</taxon>
        <taxon>Spermatophyta</taxon>
        <taxon>Magnoliopsida</taxon>
        <taxon>Liliopsida</taxon>
        <taxon>Poales</taxon>
        <taxon>Poaceae</taxon>
        <taxon>PACMAD clade</taxon>
        <taxon>Arundinoideae</taxon>
        <taxon>Arundineae</taxon>
        <taxon>Arundo</taxon>
    </lineage>
</organism>
<reference evidence="1" key="2">
    <citation type="journal article" date="2015" name="Data Brief">
        <title>Shoot transcriptome of the giant reed, Arundo donax.</title>
        <authorList>
            <person name="Barrero R.A."/>
            <person name="Guerrero F.D."/>
            <person name="Moolhuijzen P."/>
            <person name="Goolsby J.A."/>
            <person name="Tidwell J."/>
            <person name="Bellgard S.E."/>
            <person name="Bellgard M.I."/>
        </authorList>
    </citation>
    <scope>NUCLEOTIDE SEQUENCE</scope>
    <source>
        <tissue evidence="1">Shoot tissue taken approximately 20 cm above the soil surface</tissue>
    </source>
</reference>
<evidence type="ECO:0000313" key="1">
    <source>
        <dbReference type="EMBL" id="JAE03907.1"/>
    </source>
</evidence>
<proteinExistence type="predicted"/>
<name>A0A0A9EUY5_ARUDO</name>
<reference evidence="1" key="1">
    <citation type="submission" date="2014-09" db="EMBL/GenBank/DDBJ databases">
        <authorList>
            <person name="Magalhaes I.L.F."/>
            <person name="Oliveira U."/>
            <person name="Santos F.R."/>
            <person name="Vidigal T.H.D.A."/>
            <person name="Brescovit A.D."/>
            <person name="Santos A.J."/>
        </authorList>
    </citation>
    <scope>NUCLEOTIDE SEQUENCE</scope>
    <source>
        <tissue evidence="1">Shoot tissue taken approximately 20 cm above the soil surface</tissue>
    </source>
</reference>